<accession>A0AC34GAH7</accession>
<organism evidence="1 2">
    <name type="scientific">Panagrolaimus sp. ES5</name>
    <dbReference type="NCBI Taxonomy" id="591445"/>
    <lineage>
        <taxon>Eukaryota</taxon>
        <taxon>Metazoa</taxon>
        <taxon>Ecdysozoa</taxon>
        <taxon>Nematoda</taxon>
        <taxon>Chromadorea</taxon>
        <taxon>Rhabditida</taxon>
        <taxon>Tylenchina</taxon>
        <taxon>Panagrolaimomorpha</taxon>
        <taxon>Panagrolaimoidea</taxon>
        <taxon>Panagrolaimidae</taxon>
        <taxon>Panagrolaimus</taxon>
    </lineage>
</organism>
<sequence>MITSSLLQRVEKCDIECINLANQQITFNEYLKLTSSKKVTVLILDGVKIIDDDGIVVSLDRILAKLPKLNKLSLKCNTFNESIFPPKIAQKLVQLPVFKKLGLFALHNITTALNIGDFCAFILKHRFQKVKYHFHMDASVPNDYRKKFYAAMNKIIDEWQGNHELVITVNGLEYPF</sequence>
<proteinExistence type="predicted"/>
<reference evidence="2" key="1">
    <citation type="submission" date="2022-11" db="UniProtKB">
        <authorList>
            <consortium name="WormBaseParasite"/>
        </authorList>
    </citation>
    <scope>IDENTIFICATION</scope>
</reference>
<dbReference type="WBParaSite" id="ES5_v2.g26727.t1">
    <property type="protein sequence ID" value="ES5_v2.g26727.t1"/>
    <property type="gene ID" value="ES5_v2.g26727"/>
</dbReference>
<protein>
    <submittedName>
        <fullName evidence="2">Uncharacterized protein</fullName>
    </submittedName>
</protein>
<name>A0AC34GAH7_9BILA</name>
<dbReference type="Proteomes" id="UP000887579">
    <property type="component" value="Unplaced"/>
</dbReference>
<evidence type="ECO:0000313" key="2">
    <source>
        <dbReference type="WBParaSite" id="ES5_v2.g26727.t1"/>
    </source>
</evidence>
<evidence type="ECO:0000313" key="1">
    <source>
        <dbReference type="Proteomes" id="UP000887579"/>
    </source>
</evidence>